<keyword evidence="4" id="KW-1185">Reference proteome</keyword>
<evidence type="ECO:0000313" key="3">
    <source>
        <dbReference type="EMBL" id="EDR01149.1"/>
    </source>
</evidence>
<keyword evidence="2" id="KW-0472">Membrane</keyword>
<dbReference type="GeneID" id="6083827"/>
<evidence type="ECO:0000256" key="2">
    <source>
        <dbReference type="SAM" id="Phobius"/>
    </source>
</evidence>
<dbReference type="AlphaFoldDB" id="B0DW94"/>
<dbReference type="InParanoid" id="B0DW94"/>
<name>B0DW94_LACBS</name>
<dbReference type="Proteomes" id="UP000001194">
    <property type="component" value="Unassembled WGS sequence"/>
</dbReference>
<dbReference type="HOGENOM" id="CLU_057367_0_0_1"/>
<protein>
    <submittedName>
        <fullName evidence="3">Predicted protein</fullName>
    </submittedName>
</protein>
<sequence>MILGTRVFAIYNKSRIIGALLAFIIVGELVVGGISVSTTHPPPPSTAPAGQRPPCGAVMGPQSWLLTFWSIPLFYDALTFLLTAYKAYEYWRREVNTALFDIIWRDGVLYFFAIFSMNLVNIGILTSAPQGLRAVNLTPTLVFEVVLSCRLLLNLRGAGGSQSTTGSGFGSKGIQYNYKPGGTTSNDSATQIGHWSKSRDRKVLPQDNTDIVDISPLPSSPHSHPYAVSESPHLSHSPLPHSLSHKTSVDPGVPSATSQTKLNSVPSLSKLDSANKLEPNRYRPAVNEGLGRGGDFLDLGARSGSPWQAVSPV</sequence>
<feature type="transmembrane region" description="Helical" evidence="2">
    <location>
        <begin position="66"/>
        <end position="88"/>
    </location>
</feature>
<dbReference type="RefSeq" id="XP_001888191.1">
    <property type="nucleotide sequence ID" value="XM_001888156.1"/>
</dbReference>
<feature type="compositionally biased region" description="Polar residues" evidence="1">
    <location>
        <begin position="255"/>
        <end position="272"/>
    </location>
</feature>
<dbReference type="KEGG" id="lbc:LACBIDRAFT_312476"/>
<feature type="compositionally biased region" description="Low complexity" evidence="1">
    <location>
        <begin position="215"/>
        <end position="242"/>
    </location>
</feature>
<proteinExistence type="predicted"/>
<dbReference type="EMBL" id="DS547142">
    <property type="protein sequence ID" value="EDR01149.1"/>
    <property type="molecule type" value="Genomic_DNA"/>
</dbReference>
<evidence type="ECO:0000256" key="1">
    <source>
        <dbReference type="SAM" id="MobiDB-lite"/>
    </source>
</evidence>
<feature type="region of interest" description="Disordered" evidence="1">
    <location>
        <begin position="180"/>
        <end position="292"/>
    </location>
</feature>
<organism evidence="4">
    <name type="scientific">Laccaria bicolor (strain S238N-H82 / ATCC MYA-4686)</name>
    <name type="common">Bicoloured deceiver</name>
    <name type="synonym">Laccaria laccata var. bicolor</name>
    <dbReference type="NCBI Taxonomy" id="486041"/>
    <lineage>
        <taxon>Eukaryota</taxon>
        <taxon>Fungi</taxon>
        <taxon>Dikarya</taxon>
        <taxon>Basidiomycota</taxon>
        <taxon>Agaricomycotina</taxon>
        <taxon>Agaricomycetes</taxon>
        <taxon>Agaricomycetidae</taxon>
        <taxon>Agaricales</taxon>
        <taxon>Agaricineae</taxon>
        <taxon>Hydnangiaceae</taxon>
        <taxon>Laccaria</taxon>
    </lineage>
</organism>
<accession>B0DW94</accession>
<reference evidence="3 4" key="1">
    <citation type="journal article" date="2008" name="Nature">
        <title>The genome of Laccaria bicolor provides insights into mycorrhizal symbiosis.</title>
        <authorList>
            <person name="Martin F."/>
            <person name="Aerts A."/>
            <person name="Ahren D."/>
            <person name="Brun A."/>
            <person name="Danchin E.G.J."/>
            <person name="Duchaussoy F."/>
            <person name="Gibon J."/>
            <person name="Kohler A."/>
            <person name="Lindquist E."/>
            <person name="Pereda V."/>
            <person name="Salamov A."/>
            <person name="Shapiro H.J."/>
            <person name="Wuyts J."/>
            <person name="Blaudez D."/>
            <person name="Buee M."/>
            <person name="Brokstein P."/>
            <person name="Canbaeck B."/>
            <person name="Cohen D."/>
            <person name="Courty P.E."/>
            <person name="Coutinho P.M."/>
            <person name="Delaruelle C."/>
            <person name="Detter J.C."/>
            <person name="Deveau A."/>
            <person name="DiFazio S."/>
            <person name="Duplessis S."/>
            <person name="Fraissinet-Tachet L."/>
            <person name="Lucic E."/>
            <person name="Frey-Klett P."/>
            <person name="Fourrey C."/>
            <person name="Feussner I."/>
            <person name="Gay G."/>
            <person name="Grimwood J."/>
            <person name="Hoegger P.J."/>
            <person name="Jain P."/>
            <person name="Kilaru S."/>
            <person name="Labbe J."/>
            <person name="Lin Y.C."/>
            <person name="Legue V."/>
            <person name="Le Tacon F."/>
            <person name="Marmeisse R."/>
            <person name="Melayah D."/>
            <person name="Montanini B."/>
            <person name="Muratet M."/>
            <person name="Nehls U."/>
            <person name="Niculita-Hirzel H."/>
            <person name="Oudot-Le Secq M.P."/>
            <person name="Peter M."/>
            <person name="Quesneville H."/>
            <person name="Rajashekar B."/>
            <person name="Reich M."/>
            <person name="Rouhier N."/>
            <person name="Schmutz J."/>
            <person name="Yin T."/>
            <person name="Chalot M."/>
            <person name="Henrissat B."/>
            <person name="Kuees U."/>
            <person name="Lucas S."/>
            <person name="Van de Peer Y."/>
            <person name="Podila G.K."/>
            <person name="Polle A."/>
            <person name="Pukkila P.J."/>
            <person name="Richardson P.M."/>
            <person name="Rouze P."/>
            <person name="Sanders I.R."/>
            <person name="Stajich J.E."/>
            <person name="Tunlid A."/>
            <person name="Tuskan G."/>
            <person name="Grigoriev I.V."/>
        </authorList>
    </citation>
    <scope>NUCLEOTIDE SEQUENCE [LARGE SCALE GENOMIC DNA]</scope>
    <source>
        <strain evidence="4">S238N-H82 / ATCC MYA-4686</strain>
    </source>
</reference>
<gene>
    <name evidence="3" type="ORF">LACBIDRAFT_312476</name>
</gene>
<feature type="transmembrane region" description="Helical" evidence="2">
    <location>
        <begin position="108"/>
        <end position="128"/>
    </location>
</feature>
<dbReference type="OrthoDB" id="3353364at2759"/>
<feature type="transmembrane region" description="Helical" evidence="2">
    <location>
        <begin position="16"/>
        <end position="36"/>
    </location>
</feature>
<keyword evidence="2" id="KW-1133">Transmembrane helix</keyword>
<feature type="compositionally biased region" description="Polar residues" evidence="1">
    <location>
        <begin position="182"/>
        <end position="193"/>
    </location>
</feature>
<keyword evidence="2" id="KW-0812">Transmembrane</keyword>
<evidence type="ECO:0000313" key="4">
    <source>
        <dbReference type="Proteomes" id="UP000001194"/>
    </source>
</evidence>